<protein>
    <recommendedName>
        <fullName evidence="11">Rrn7/TAF1B C-terminal cyclin domain-containing protein</fullName>
    </recommendedName>
</protein>
<dbReference type="PANTHER" id="PTHR31576:SF2">
    <property type="entry name" value="TATA BOX-BINDING PROTEIN-ASSOCIATED FACTOR RNA POLYMERASE I SUBUNIT B"/>
    <property type="match status" value="1"/>
</dbReference>
<feature type="domain" description="Rrn7/TAF1B C-terminal cyclin" evidence="11">
    <location>
        <begin position="208"/>
        <end position="337"/>
    </location>
</feature>
<dbReference type="PANTHER" id="PTHR31576">
    <property type="entry name" value="TATA BOX-BINDING PROTEIN-ASSOCIATED FACTOR RNA POLYMERASE I SUBUNIT B"/>
    <property type="match status" value="1"/>
</dbReference>
<keyword evidence="6" id="KW-0805">Transcription regulation</keyword>
<dbReference type="OrthoDB" id="10069252at2759"/>
<evidence type="ECO:0000256" key="6">
    <source>
        <dbReference type="ARBA" id="ARBA00023015"/>
    </source>
</evidence>
<evidence type="ECO:0000256" key="1">
    <source>
        <dbReference type="ARBA" id="ARBA00004604"/>
    </source>
</evidence>
<keyword evidence="13" id="KW-1185">Reference proteome</keyword>
<name>A0A9P0D199_9CUCU</name>
<evidence type="ECO:0000313" key="13">
    <source>
        <dbReference type="Proteomes" id="UP001153636"/>
    </source>
</evidence>
<evidence type="ECO:0000256" key="5">
    <source>
        <dbReference type="ARBA" id="ARBA00022833"/>
    </source>
</evidence>
<accession>A0A9P0D199</accession>
<dbReference type="Proteomes" id="UP001153636">
    <property type="component" value="Chromosome 3"/>
</dbReference>
<evidence type="ECO:0000313" key="12">
    <source>
        <dbReference type="EMBL" id="CAH1108026.1"/>
    </source>
</evidence>
<keyword evidence="9" id="KW-0539">Nucleus</keyword>
<evidence type="ECO:0000256" key="9">
    <source>
        <dbReference type="ARBA" id="ARBA00023242"/>
    </source>
</evidence>
<evidence type="ECO:0000256" key="4">
    <source>
        <dbReference type="ARBA" id="ARBA00022771"/>
    </source>
</evidence>
<keyword evidence="8" id="KW-0804">Transcription</keyword>
<dbReference type="InterPro" id="IPR048538">
    <property type="entry name" value="Rrn7_cyclin_C"/>
</dbReference>
<feature type="compositionally biased region" description="Polar residues" evidence="10">
    <location>
        <begin position="475"/>
        <end position="490"/>
    </location>
</feature>
<evidence type="ECO:0000256" key="8">
    <source>
        <dbReference type="ARBA" id="ARBA00023163"/>
    </source>
</evidence>
<keyword evidence="4" id="KW-0863">Zinc-finger</keyword>
<dbReference type="InterPro" id="IPR033599">
    <property type="entry name" value="TAF1B/Rrn7"/>
</dbReference>
<sequence length="587" mass="69008">MECVVCGGTNFIKDSGFYFCGECQTQSQELKEHAFQEEAAQINVNSVRKIKTIKTSKNEHLTSWECYNVILLALTEQLIQLGADVKIKKIVKCLWMRYLEKLEVINLEQDEMPKLSLVHIKRDVRITYDVKKRYKRKRSVTSNSDKSETASRRQRSQKKAALAKSQYTELLEKGEDSKSLQAETLNSLKSSSEKSSGNEEIQFNKYNDVLTAVQNILSRNPMKFGKGRRDRKTFYLPNYEARVMSLIIFVLKLLYGLDGVTENSLGMFAQLCNTEFPDLNMFNIQNWMKCIHYRTLVISEYHFPTSELNNTDVNVNLFLQYKQSHNIFTNDRNRLISDMEGYKNLLSKIRDLQRNDIAEIEYSASLTPFSNHLNVIKNIPNRKELKDILKYNFKNDSLDYLFHPKKYLERINENVTIRHRGTNVNCVFEQIKNQMDYTRVIHRNQDKLVWAQILVAHEDTSIPNDFKNDQHEDNTNTIPNTPSTASSDDVSHNINYKPFETYWLYSRDAIDRASKQHFKEYIDKFSDSFKFILNECSRIIELNKQELFVEFQNTELYLIYCGNYKNAKKRRDLHDLPPLIRQAEDDW</sequence>
<dbReference type="Pfam" id="PF20645">
    <property type="entry name" value="Rrn7_cyclin_C"/>
    <property type="match status" value="1"/>
</dbReference>
<comment type="similarity">
    <text evidence="2">Belongs to the RRN7/TAF1B family.</text>
</comment>
<evidence type="ECO:0000256" key="7">
    <source>
        <dbReference type="ARBA" id="ARBA00023125"/>
    </source>
</evidence>
<dbReference type="GO" id="GO:0008270">
    <property type="term" value="F:zinc ion binding"/>
    <property type="evidence" value="ECO:0007669"/>
    <property type="project" value="UniProtKB-KW"/>
</dbReference>
<organism evidence="12 13">
    <name type="scientific">Psylliodes chrysocephalus</name>
    <dbReference type="NCBI Taxonomy" id="3402493"/>
    <lineage>
        <taxon>Eukaryota</taxon>
        <taxon>Metazoa</taxon>
        <taxon>Ecdysozoa</taxon>
        <taxon>Arthropoda</taxon>
        <taxon>Hexapoda</taxon>
        <taxon>Insecta</taxon>
        <taxon>Pterygota</taxon>
        <taxon>Neoptera</taxon>
        <taxon>Endopterygota</taxon>
        <taxon>Coleoptera</taxon>
        <taxon>Polyphaga</taxon>
        <taxon>Cucujiformia</taxon>
        <taxon>Chrysomeloidea</taxon>
        <taxon>Chrysomelidae</taxon>
        <taxon>Galerucinae</taxon>
        <taxon>Alticini</taxon>
        <taxon>Psylliodes</taxon>
    </lineage>
</organism>
<keyword evidence="7" id="KW-0238">DNA-binding</keyword>
<evidence type="ECO:0000256" key="3">
    <source>
        <dbReference type="ARBA" id="ARBA00022723"/>
    </source>
</evidence>
<feature type="region of interest" description="Disordered" evidence="10">
    <location>
        <begin position="137"/>
        <end position="160"/>
    </location>
</feature>
<comment type="subcellular location">
    <subcellularLocation>
        <location evidence="1">Nucleus</location>
        <location evidence="1">Nucleolus</location>
    </subcellularLocation>
</comment>
<reference evidence="12" key="1">
    <citation type="submission" date="2022-01" db="EMBL/GenBank/DDBJ databases">
        <authorList>
            <person name="King R."/>
        </authorList>
    </citation>
    <scope>NUCLEOTIDE SEQUENCE</scope>
</reference>
<feature type="compositionally biased region" description="Basic and acidic residues" evidence="10">
    <location>
        <begin position="464"/>
        <end position="474"/>
    </location>
</feature>
<proteinExistence type="inferred from homology"/>
<dbReference type="GO" id="GO:0001164">
    <property type="term" value="F:RNA polymerase I core promoter sequence-specific DNA binding"/>
    <property type="evidence" value="ECO:0007669"/>
    <property type="project" value="InterPro"/>
</dbReference>
<dbReference type="GO" id="GO:0042790">
    <property type="term" value="P:nucleolar large rRNA transcription by RNA polymerase I"/>
    <property type="evidence" value="ECO:0007669"/>
    <property type="project" value="TreeGrafter"/>
</dbReference>
<dbReference type="AlphaFoldDB" id="A0A9P0D199"/>
<dbReference type="GO" id="GO:0005668">
    <property type="term" value="C:RNA polymerase transcription factor SL1 complex"/>
    <property type="evidence" value="ECO:0007669"/>
    <property type="project" value="TreeGrafter"/>
</dbReference>
<keyword evidence="5" id="KW-0862">Zinc</keyword>
<feature type="region of interest" description="Disordered" evidence="10">
    <location>
        <begin position="464"/>
        <end position="490"/>
    </location>
</feature>
<keyword evidence="3" id="KW-0479">Metal-binding</keyword>
<evidence type="ECO:0000259" key="11">
    <source>
        <dbReference type="Pfam" id="PF20645"/>
    </source>
</evidence>
<dbReference type="EMBL" id="OV651815">
    <property type="protein sequence ID" value="CAH1108026.1"/>
    <property type="molecule type" value="Genomic_DNA"/>
</dbReference>
<gene>
    <name evidence="12" type="ORF">PSYICH_LOCUS8666</name>
</gene>
<evidence type="ECO:0000256" key="2">
    <source>
        <dbReference type="ARBA" id="ARBA00006899"/>
    </source>
</evidence>
<dbReference type="GO" id="GO:0070860">
    <property type="term" value="C:RNA polymerase I core factor complex"/>
    <property type="evidence" value="ECO:0007669"/>
    <property type="project" value="InterPro"/>
</dbReference>
<evidence type="ECO:0000256" key="10">
    <source>
        <dbReference type="SAM" id="MobiDB-lite"/>
    </source>
</evidence>